<dbReference type="InterPro" id="IPR002870">
    <property type="entry name" value="Peptidase_M12B_N"/>
</dbReference>
<evidence type="ECO:0000259" key="3">
    <source>
        <dbReference type="Pfam" id="PF01562"/>
    </source>
</evidence>
<keyword evidence="1" id="KW-0482">Metalloprotease</keyword>
<evidence type="ECO:0000313" key="5">
    <source>
        <dbReference type="Proteomes" id="UP000838756"/>
    </source>
</evidence>
<keyword evidence="1" id="KW-0378">Hydrolase</keyword>
<dbReference type="Pfam" id="PF01562">
    <property type="entry name" value="Pep_M12B_propep"/>
    <property type="match status" value="1"/>
</dbReference>
<comment type="caution">
    <text evidence="4">The sequence shown here is derived from an EMBL/GenBank/DDBJ whole genome shotgun (WGS) entry which is preliminary data.</text>
</comment>
<dbReference type="GO" id="GO:0008237">
    <property type="term" value="F:metallopeptidase activity"/>
    <property type="evidence" value="ECO:0007669"/>
    <property type="project" value="UniProtKB-KW"/>
</dbReference>
<gene>
    <name evidence="4" type="primary">jg25992</name>
    <name evidence="4" type="ORF">PAEG_LOCUS7574</name>
</gene>
<keyword evidence="2" id="KW-1015">Disulfide bond</keyword>
<dbReference type="PANTHER" id="PTHR11905:SF159">
    <property type="entry name" value="ADAM METALLOPROTEASE"/>
    <property type="match status" value="1"/>
</dbReference>
<accession>A0A8S4QY67</accession>
<reference evidence="4" key="1">
    <citation type="submission" date="2022-03" db="EMBL/GenBank/DDBJ databases">
        <authorList>
            <person name="Lindestad O."/>
        </authorList>
    </citation>
    <scope>NUCLEOTIDE SEQUENCE</scope>
</reference>
<dbReference type="Proteomes" id="UP000838756">
    <property type="component" value="Unassembled WGS sequence"/>
</dbReference>
<evidence type="ECO:0000313" key="4">
    <source>
        <dbReference type="EMBL" id="CAH2226970.1"/>
    </source>
</evidence>
<proteinExistence type="predicted"/>
<feature type="non-terminal residue" evidence="4">
    <location>
        <position position="1"/>
    </location>
</feature>
<dbReference type="EMBL" id="CAKXAJ010022278">
    <property type="protein sequence ID" value="CAH2226970.1"/>
    <property type="molecule type" value="Genomic_DNA"/>
</dbReference>
<keyword evidence="1" id="KW-0645">Protease</keyword>
<dbReference type="PANTHER" id="PTHR11905">
    <property type="entry name" value="ADAM A DISINTEGRIN AND METALLOPROTEASE DOMAIN"/>
    <property type="match status" value="1"/>
</dbReference>
<evidence type="ECO:0000256" key="1">
    <source>
        <dbReference type="ARBA" id="ARBA00023049"/>
    </source>
</evidence>
<sequence>EGLHHPEVTMTLNIDGEEHILDLRLNEDLVAGGHTISYQKDGKTVLHKPTIQELDICQYSGKVRGKKDSWVALSTCHGVRGVIHDGKQMRYVEPAQGILFTIVD</sequence>
<organism evidence="4 5">
    <name type="scientific">Pararge aegeria aegeria</name>
    <dbReference type="NCBI Taxonomy" id="348720"/>
    <lineage>
        <taxon>Eukaryota</taxon>
        <taxon>Metazoa</taxon>
        <taxon>Ecdysozoa</taxon>
        <taxon>Arthropoda</taxon>
        <taxon>Hexapoda</taxon>
        <taxon>Insecta</taxon>
        <taxon>Pterygota</taxon>
        <taxon>Neoptera</taxon>
        <taxon>Endopterygota</taxon>
        <taxon>Lepidoptera</taxon>
        <taxon>Glossata</taxon>
        <taxon>Ditrysia</taxon>
        <taxon>Papilionoidea</taxon>
        <taxon>Nymphalidae</taxon>
        <taxon>Satyrinae</taxon>
        <taxon>Satyrini</taxon>
        <taxon>Parargina</taxon>
        <taxon>Pararge</taxon>
    </lineage>
</organism>
<dbReference type="AlphaFoldDB" id="A0A8S4QY67"/>
<dbReference type="OrthoDB" id="5951731at2759"/>
<feature type="domain" description="Peptidase M12B propeptide" evidence="3">
    <location>
        <begin position="6"/>
        <end position="64"/>
    </location>
</feature>
<keyword evidence="5" id="KW-1185">Reference proteome</keyword>
<protein>
    <submittedName>
        <fullName evidence="4">Jg25992 protein</fullName>
    </submittedName>
</protein>
<name>A0A8S4QY67_9NEOP</name>
<dbReference type="GO" id="GO:0006509">
    <property type="term" value="P:membrane protein ectodomain proteolysis"/>
    <property type="evidence" value="ECO:0007669"/>
    <property type="project" value="TreeGrafter"/>
</dbReference>
<evidence type="ECO:0000256" key="2">
    <source>
        <dbReference type="ARBA" id="ARBA00023157"/>
    </source>
</evidence>